<name>A0A2P2N9Y6_RHIMU</name>
<accession>A0A2P2N9Y6</accession>
<proteinExistence type="predicted"/>
<protein>
    <submittedName>
        <fullName evidence="1">Uncharacterized protein</fullName>
    </submittedName>
</protein>
<dbReference type="EMBL" id="GGEC01058821">
    <property type="protein sequence ID" value="MBX39305.1"/>
    <property type="molecule type" value="Transcribed_RNA"/>
</dbReference>
<organism evidence="1">
    <name type="scientific">Rhizophora mucronata</name>
    <name type="common">Asiatic mangrove</name>
    <dbReference type="NCBI Taxonomy" id="61149"/>
    <lineage>
        <taxon>Eukaryota</taxon>
        <taxon>Viridiplantae</taxon>
        <taxon>Streptophyta</taxon>
        <taxon>Embryophyta</taxon>
        <taxon>Tracheophyta</taxon>
        <taxon>Spermatophyta</taxon>
        <taxon>Magnoliopsida</taxon>
        <taxon>eudicotyledons</taxon>
        <taxon>Gunneridae</taxon>
        <taxon>Pentapetalae</taxon>
        <taxon>rosids</taxon>
        <taxon>fabids</taxon>
        <taxon>Malpighiales</taxon>
        <taxon>Rhizophoraceae</taxon>
        <taxon>Rhizophora</taxon>
    </lineage>
</organism>
<sequence>MIASCCNVGFSTTDSWPFDG</sequence>
<reference evidence="1" key="1">
    <citation type="submission" date="2018-02" db="EMBL/GenBank/DDBJ databases">
        <title>Rhizophora mucronata_Transcriptome.</title>
        <authorList>
            <person name="Meera S.P."/>
            <person name="Sreeshan A."/>
            <person name="Augustine A."/>
        </authorList>
    </citation>
    <scope>NUCLEOTIDE SEQUENCE</scope>
    <source>
        <tissue evidence="1">Leaf</tissue>
    </source>
</reference>
<dbReference type="AlphaFoldDB" id="A0A2P2N9Y6"/>
<evidence type="ECO:0000313" key="1">
    <source>
        <dbReference type="EMBL" id="MBX39305.1"/>
    </source>
</evidence>